<keyword evidence="7" id="KW-1185">Reference proteome</keyword>
<feature type="coiled-coil region" evidence="5">
    <location>
        <begin position="23"/>
        <end position="82"/>
    </location>
</feature>
<keyword evidence="4" id="KW-0802">TPR repeat</keyword>
<evidence type="ECO:0000256" key="3">
    <source>
        <dbReference type="ARBA" id="ARBA00022737"/>
    </source>
</evidence>
<evidence type="ECO:0000313" key="6">
    <source>
        <dbReference type="EMBL" id="KAJ7381599.1"/>
    </source>
</evidence>
<dbReference type="PANTHER" id="PTHR45954">
    <property type="entry name" value="LD33695P"/>
    <property type="match status" value="1"/>
</dbReference>
<name>A0A9X0D1N5_9CNID</name>
<dbReference type="InterPro" id="IPR011990">
    <property type="entry name" value="TPR-like_helical_dom_sf"/>
</dbReference>
<dbReference type="InterPro" id="IPR019734">
    <property type="entry name" value="TPR_rpt"/>
</dbReference>
<protein>
    <recommendedName>
        <fullName evidence="8">Tetratricopeptide repeat protein</fullName>
    </recommendedName>
</protein>
<evidence type="ECO:0000256" key="4">
    <source>
        <dbReference type="PROSITE-ProRule" id="PRU00339"/>
    </source>
</evidence>
<dbReference type="PANTHER" id="PTHR45954:SF1">
    <property type="entry name" value="LD33695P"/>
    <property type="match status" value="1"/>
</dbReference>
<evidence type="ECO:0000256" key="2">
    <source>
        <dbReference type="ARBA" id="ARBA00022490"/>
    </source>
</evidence>
<dbReference type="EMBL" id="MU826186">
    <property type="protein sequence ID" value="KAJ7381599.1"/>
    <property type="molecule type" value="Genomic_DNA"/>
</dbReference>
<sequence>MEENDPKNFRVVEEPEDEIYEKIKELKTCLADAIEEKDQITEEDALSFLGLAYYKLGDNQTAKEYHQKHLQLSQELKDEKGERRAHSNLGCLYKITGDLRGCAP</sequence>
<feature type="repeat" description="TPR" evidence="4">
    <location>
        <begin position="43"/>
        <end position="76"/>
    </location>
</feature>
<dbReference type="Gene3D" id="1.25.40.10">
    <property type="entry name" value="Tetratricopeptide repeat domain"/>
    <property type="match status" value="1"/>
</dbReference>
<organism evidence="6 7">
    <name type="scientific">Desmophyllum pertusum</name>
    <dbReference type="NCBI Taxonomy" id="174260"/>
    <lineage>
        <taxon>Eukaryota</taxon>
        <taxon>Metazoa</taxon>
        <taxon>Cnidaria</taxon>
        <taxon>Anthozoa</taxon>
        <taxon>Hexacorallia</taxon>
        <taxon>Scleractinia</taxon>
        <taxon>Caryophylliina</taxon>
        <taxon>Caryophylliidae</taxon>
        <taxon>Desmophyllum</taxon>
    </lineage>
</organism>
<keyword evidence="5" id="KW-0175">Coiled coil</keyword>
<evidence type="ECO:0000256" key="1">
    <source>
        <dbReference type="ARBA" id="ARBA00004496"/>
    </source>
</evidence>
<dbReference type="GO" id="GO:0005938">
    <property type="term" value="C:cell cortex"/>
    <property type="evidence" value="ECO:0007669"/>
    <property type="project" value="TreeGrafter"/>
</dbReference>
<evidence type="ECO:0000256" key="5">
    <source>
        <dbReference type="SAM" id="Coils"/>
    </source>
</evidence>
<comment type="caution">
    <text evidence="6">The sequence shown here is derived from an EMBL/GenBank/DDBJ whole genome shotgun (WGS) entry which is preliminary data.</text>
</comment>
<evidence type="ECO:0008006" key="8">
    <source>
        <dbReference type="Google" id="ProtNLM"/>
    </source>
</evidence>
<dbReference type="SUPFAM" id="SSF48452">
    <property type="entry name" value="TPR-like"/>
    <property type="match status" value="1"/>
</dbReference>
<dbReference type="PROSITE" id="PS50005">
    <property type="entry name" value="TPR"/>
    <property type="match status" value="1"/>
</dbReference>
<accession>A0A9X0D1N5</accession>
<dbReference type="Pfam" id="PF13424">
    <property type="entry name" value="TPR_12"/>
    <property type="match status" value="1"/>
</dbReference>
<dbReference type="Proteomes" id="UP001163046">
    <property type="component" value="Unassembled WGS sequence"/>
</dbReference>
<evidence type="ECO:0000313" key="7">
    <source>
        <dbReference type="Proteomes" id="UP001163046"/>
    </source>
</evidence>
<reference evidence="6" key="1">
    <citation type="submission" date="2023-01" db="EMBL/GenBank/DDBJ databases">
        <title>Genome assembly of the deep-sea coral Lophelia pertusa.</title>
        <authorList>
            <person name="Herrera S."/>
            <person name="Cordes E."/>
        </authorList>
    </citation>
    <scope>NUCLEOTIDE SEQUENCE</scope>
    <source>
        <strain evidence="6">USNM1676648</strain>
        <tissue evidence="6">Polyp</tissue>
    </source>
</reference>
<keyword evidence="2" id="KW-0963">Cytoplasm</keyword>
<proteinExistence type="predicted"/>
<dbReference type="InterPro" id="IPR052386">
    <property type="entry name" value="GPSM"/>
</dbReference>
<comment type="subcellular location">
    <subcellularLocation>
        <location evidence="1">Cytoplasm</location>
    </subcellularLocation>
</comment>
<dbReference type="GO" id="GO:0000132">
    <property type="term" value="P:establishment of mitotic spindle orientation"/>
    <property type="evidence" value="ECO:0007669"/>
    <property type="project" value="TreeGrafter"/>
</dbReference>
<keyword evidence="3" id="KW-0677">Repeat</keyword>
<gene>
    <name evidence="6" type="ORF">OS493_040209</name>
</gene>
<dbReference type="AlphaFoldDB" id="A0A9X0D1N5"/>
<dbReference type="GO" id="GO:0005092">
    <property type="term" value="F:GDP-dissociation inhibitor activity"/>
    <property type="evidence" value="ECO:0007669"/>
    <property type="project" value="TreeGrafter"/>
</dbReference>
<dbReference type="SMART" id="SM00028">
    <property type="entry name" value="TPR"/>
    <property type="match status" value="1"/>
</dbReference>
<dbReference type="OrthoDB" id="5971639at2759"/>
<dbReference type="GO" id="GO:0001965">
    <property type="term" value="F:G-protein alpha-subunit binding"/>
    <property type="evidence" value="ECO:0007669"/>
    <property type="project" value="TreeGrafter"/>
</dbReference>